<dbReference type="GO" id="GO:0005524">
    <property type="term" value="F:ATP binding"/>
    <property type="evidence" value="ECO:0007669"/>
    <property type="project" value="UniProtKB-UniRule"/>
</dbReference>
<keyword evidence="4 5" id="KW-0173">Coenzyme A biosynthesis</keyword>
<comment type="similarity">
    <text evidence="1 5">Belongs to the CoaE family.</text>
</comment>
<name>A0A939ESL8_9HYPH</name>
<organism evidence="7 8">
    <name type="scientific">Roseibium limicola</name>
    <dbReference type="NCBI Taxonomy" id="2816037"/>
    <lineage>
        <taxon>Bacteria</taxon>
        <taxon>Pseudomonadati</taxon>
        <taxon>Pseudomonadota</taxon>
        <taxon>Alphaproteobacteria</taxon>
        <taxon>Hyphomicrobiales</taxon>
        <taxon>Stappiaceae</taxon>
        <taxon>Roseibium</taxon>
    </lineage>
</organism>
<evidence type="ECO:0000256" key="4">
    <source>
        <dbReference type="ARBA" id="ARBA00022993"/>
    </source>
</evidence>
<reference evidence="7" key="1">
    <citation type="submission" date="2021-03" db="EMBL/GenBank/DDBJ databases">
        <title>Roseibium sp. CAU 1637 isolated from Incheon.</title>
        <authorList>
            <person name="Kim W."/>
        </authorList>
    </citation>
    <scope>NUCLEOTIDE SEQUENCE</scope>
    <source>
        <strain evidence="7">CAU 1637</strain>
    </source>
</reference>
<dbReference type="GO" id="GO:0005737">
    <property type="term" value="C:cytoplasm"/>
    <property type="evidence" value="ECO:0007669"/>
    <property type="project" value="UniProtKB-SubCell"/>
</dbReference>
<dbReference type="PANTHER" id="PTHR10695:SF46">
    <property type="entry name" value="BIFUNCTIONAL COENZYME A SYNTHASE-RELATED"/>
    <property type="match status" value="1"/>
</dbReference>
<feature type="binding site" evidence="5">
    <location>
        <begin position="11"/>
        <end position="16"/>
    </location>
    <ligand>
        <name>ATP</name>
        <dbReference type="ChEBI" id="CHEBI:30616"/>
    </ligand>
</feature>
<dbReference type="Gene3D" id="3.40.50.300">
    <property type="entry name" value="P-loop containing nucleotide triphosphate hydrolases"/>
    <property type="match status" value="1"/>
</dbReference>
<dbReference type="Pfam" id="PF01121">
    <property type="entry name" value="CoaE"/>
    <property type="match status" value="1"/>
</dbReference>
<dbReference type="EC" id="2.7.1.24" evidence="5 6"/>
<dbReference type="PANTHER" id="PTHR10695">
    <property type="entry name" value="DEPHOSPHO-COA KINASE-RELATED"/>
    <property type="match status" value="1"/>
</dbReference>
<dbReference type="PROSITE" id="PS51219">
    <property type="entry name" value="DPCK"/>
    <property type="match status" value="1"/>
</dbReference>
<dbReference type="InterPro" id="IPR001977">
    <property type="entry name" value="Depp_CoAkinase"/>
</dbReference>
<keyword evidence="5 7" id="KW-0808">Transferase</keyword>
<evidence type="ECO:0000256" key="2">
    <source>
        <dbReference type="ARBA" id="ARBA00022741"/>
    </source>
</evidence>
<dbReference type="CDD" id="cd02022">
    <property type="entry name" value="DPCK"/>
    <property type="match status" value="1"/>
</dbReference>
<evidence type="ECO:0000256" key="1">
    <source>
        <dbReference type="ARBA" id="ARBA00009018"/>
    </source>
</evidence>
<dbReference type="AlphaFoldDB" id="A0A939ESL8"/>
<dbReference type="InterPro" id="IPR027417">
    <property type="entry name" value="P-loop_NTPase"/>
</dbReference>
<keyword evidence="2 5" id="KW-0547">Nucleotide-binding</keyword>
<dbReference type="HAMAP" id="MF_00376">
    <property type="entry name" value="Dephospho_CoA_kinase"/>
    <property type="match status" value="1"/>
</dbReference>
<comment type="subcellular location">
    <subcellularLocation>
        <location evidence="5">Cytoplasm</location>
    </subcellularLocation>
</comment>
<evidence type="ECO:0000256" key="6">
    <source>
        <dbReference type="NCBIfam" id="TIGR00152"/>
    </source>
</evidence>
<comment type="function">
    <text evidence="5">Catalyzes the phosphorylation of the 3'-hydroxyl group of dephosphocoenzyme A to form coenzyme A.</text>
</comment>
<evidence type="ECO:0000313" key="8">
    <source>
        <dbReference type="Proteomes" id="UP000664779"/>
    </source>
</evidence>
<keyword evidence="8" id="KW-1185">Reference proteome</keyword>
<protein>
    <recommendedName>
        <fullName evidence="5 6">Dephospho-CoA kinase</fullName>
        <ecNumber evidence="5 6">2.7.1.24</ecNumber>
    </recommendedName>
    <alternativeName>
        <fullName evidence="5">Dephosphocoenzyme A kinase</fullName>
    </alternativeName>
</protein>
<keyword evidence="5 7" id="KW-0418">Kinase</keyword>
<dbReference type="NCBIfam" id="TIGR00152">
    <property type="entry name" value="dephospho-CoA kinase"/>
    <property type="match status" value="1"/>
</dbReference>
<comment type="pathway">
    <text evidence="5">Cofactor biosynthesis; coenzyme A biosynthesis; CoA from (R)-pantothenate: step 5/5.</text>
</comment>
<comment type="catalytic activity">
    <reaction evidence="5">
        <text>3'-dephospho-CoA + ATP = ADP + CoA + H(+)</text>
        <dbReference type="Rhea" id="RHEA:18245"/>
        <dbReference type="ChEBI" id="CHEBI:15378"/>
        <dbReference type="ChEBI" id="CHEBI:30616"/>
        <dbReference type="ChEBI" id="CHEBI:57287"/>
        <dbReference type="ChEBI" id="CHEBI:57328"/>
        <dbReference type="ChEBI" id="CHEBI:456216"/>
        <dbReference type="EC" id="2.7.1.24"/>
    </reaction>
</comment>
<sequence length="195" mass="21219">MIRIGLTGSIGMGKSTTADMFARRGVPVHDADRTVHQLYAGPAVPMIEAAFPGSTRDGSVDRGLLGEMVVGNKPALARLEEIVHPLVRDAEEAFLAEAERHGRRAVLLDIPLLFETGGRNRVDLCVVVTASADIQKKRVLARSGMSLERFEALRAKQMPDAEKRLRAHFLIDTGLGLELAERQVEACLRAIAPMS</sequence>
<dbReference type="RefSeq" id="WP_206943892.1">
    <property type="nucleotide sequence ID" value="NZ_JAFLNF010000009.1"/>
</dbReference>
<gene>
    <name evidence="5" type="primary">coaE</name>
    <name evidence="7" type="ORF">J0X15_18175</name>
</gene>
<evidence type="ECO:0000256" key="3">
    <source>
        <dbReference type="ARBA" id="ARBA00022840"/>
    </source>
</evidence>
<proteinExistence type="inferred from homology"/>
<dbReference type="EMBL" id="JAFLNF010000009">
    <property type="protein sequence ID" value="MBO0347161.1"/>
    <property type="molecule type" value="Genomic_DNA"/>
</dbReference>
<dbReference type="SUPFAM" id="SSF52540">
    <property type="entry name" value="P-loop containing nucleoside triphosphate hydrolases"/>
    <property type="match status" value="1"/>
</dbReference>
<evidence type="ECO:0000256" key="5">
    <source>
        <dbReference type="HAMAP-Rule" id="MF_00376"/>
    </source>
</evidence>
<evidence type="ECO:0000313" key="7">
    <source>
        <dbReference type="EMBL" id="MBO0347161.1"/>
    </source>
</evidence>
<accession>A0A939ESL8</accession>
<dbReference type="GO" id="GO:0004140">
    <property type="term" value="F:dephospho-CoA kinase activity"/>
    <property type="evidence" value="ECO:0007669"/>
    <property type="project" value="UniProtKB-UniRule"/>
</dbReference>
<keyword evidence="5" id="KW-0963">Cytoplasm</keyword>
<keyword evidence="3 5" id="KW-0067">ATP-binding</keyword>
<comment type="caution">
    <text evidence="7">The sequence shown here is derived from an EMBL/GenBank/DDBJ whole genome shotgun (WGS) entry which is preliminary data.</text>
</comment>
<dbReference type="Proteomes" id="UP000664779">
    <property type="component" value="Unassembled WGS sequence"/>
</dbReference>
<dbReference type="GO" id="GO:0015937">
    <property type="term" value="P:coenzyme A biosynthetic process"/>
    <property type="evidence" value="ECO:0007669"/>
    <property type="project" value="UniProtKB-UniRule"/>
</dbReference>